<evidence type="ECO:0000256" key="2">
    <source>
        <dbReference type="ARBA" id="ARBA00022801"/>
    </source>
</evidence>
<dbReference type="Proteomes" id="UP000008721">
    <property type="component" value="Chromosome"/>
</dbReference>
<dbReference type="Gene3D" id="3.10.129.10">
    <property type="entry name" value="Hotdog Thioesterase"/>
    <property type="match status" value="1"/>
</dbReference>
<dbReference type="GO" id="GO:0047617">
    <property type="term" value="F:fatty acyl-CoA hydrolase activity"/>
    <property type="evidence" value="ECO:0007669"/>
    <property type="project" value="TreeGrafter"/>
</dbReference>
<accession>E4TYP5</accession>
<reference evidence="4 5" key="1">
    <citation type="journal article" date="2012" name="Stand. Genomic Sci.">
        <title>Complete genome sequence of the sulfur compounds oxidizing chemolithoautotroph Sulfuricurvum kujiense type strain (YK-1(T)).</title>
        <authorList>
            <person name="Han C."/>
            <person name="Kotsyurbenko O."/>
            <person name="Chertkov O."/>
            <person name="Held B."/>
            <person name="Lapidus A."/>
            <person name="Nolan M."/>
            <person name="Lucas S."/>
            <person name="Hammon N."/>
            <person name="Deshpande S."/>
            <person name="Cheng J.F."/>
            <person name="Tapia R."/>
            <person name="Goodwin L.A."/>
            <person name="Pitluck S."/>
            <person name="Liolios K."/>
            <person name="Pagani I."/>
            <person name="Ivanova N."/>
            <person name="Mavromatis K."/>
            <person name="Mikhailova N."/>
            <person name="Pati A."/>
            <person name="Chen A."/>
            <person name="Palaniappan K."/>
            <person name="Land M."/>
            <person name="Hauser L."/>
            <person name="Chang Y.J."/>
            <person name="Jeffries C.D."/>
            <person name="Brambilla E.M."/>
            <person name="Rohde M."/>
            <person name="Spring S."/>
            <person name="Sikorski J."/>
            <person name="Goker M."/>
            <person name="Woyke T."/>
            <person name="Bristow J."/>
            <person name="Eisen J.A."/>
            <person name="Markowitz V."/>
            <person name="Hugenholtz P."/>
            <person name="Kyrpides N.C."/>
            <person name="Klenk H.P."/>
            <person name="Detter J.C."/>
        </authorList>
    </citation>
    <scope>NUCLEOTIDE SEQUENCE [LARGE SCALE GENOMIC DNA]</scope>
    <source>
        <strain evidence="5">ATCC BAA-921 / DSM 16994 / JCM 11577 / YK-1</strain>
    </source>
</reference>
<dbReference type="Pfam" id="PF03061">
    <property type="entry name" value="4HBT"/>
    <property type="match status" value="1"/>
</dbReference>
<dbReference type="InterPro" id="IPR006683">
    <property type="entry name" value="Thioestr_dom"/>
</dbReference>
<dbReference type="PROSITE" id="PS01328">
    <property type="entry name" value="4HBCOA_THIOESTERASE"/>
    <property type="match status" value="1"/>
</dbReference>
<dbReference type="InterPro" id="IPR008272">
    <property type="entry name" value="HB-CoA_thioesterase_AS"/>
</dbReference>
<dbReference type="PANTHER" id="PTHR31793">
    <property type="entry name" value="4-HYDROXYBENZOYL-COA THIOESTERASE FAMILY MEMBER"/>
    <property type="match status" value="1"/>
</dbReference>
<protein>
    <submittedName>
        <fullName evidence="4">Thioesterase superfamily protein</fullName>
    </submittedName>
</protein>
<feature type="domain" description="Thioesterase" evidence="3">
    <location>
        <begin position="13"/>
        <end position="93"/>
    </location>
</feature>
<dbReference type="OrthoDB" id="9808429at2"/>
<evidence type="ECO:0000313" key="5">
    <source>
        <dbReference type="Proteomes" id="UP000008721"/>
    </source>
</evidence>
<name>E4TYP5_SULKY</name>
<dbReference type="NCBIfam" id="TIGR00051">
    <property type="entry name" value="YbgC/FadM family acyl-CoA thioesterase"/>
    <property type="match status" value="1"/>
</dbReference>
<dbReference type="InterPro" id="IPR050563">
    <property type="entry name" value="4-hydroxybenzoyl-CoA_TE"/>
</dbReference>
<proteinExistence type="inferred from homology"/>
<dbReference type="STRING" id="709032.Sulku_1374"/>
<dbReference type="SUPFAM" id="SSF54637">
    <property type="entry name" value="Thioesterase/thiol ester dehydrase-isomerase"/>
    <property type="match status" value="1"/>
</dbReference>
<evidence type="ECO:0000259" key="3">
    <source>
        <dbReference type="Pfam" id="PF03061"/>
    </source>
</evidence>
<dbReference type="eggNOG" id="COG0824">
    <property type="taxonomic scope" value="Bacteria"/>
</dbReference>
<dbReference type="RefSeq" id="WP_013460233.1">
    <property type="nucleotide sequence ID" value="NC_014762.1"/>
</dbReference>
<dbReference type="PIRSF" id="PIRSF003230">
    <property type="entry name" value="YbgC"/>
    <property type="match status" value="1"/>
</dbReference>
<dbReference type="InterPro" id="IPR029069">
    <property type="entry name" value="HotDog_dom_sf"/>
</dbReference>
<dbReference type="InterPro" id="IPR006684">
    <property type="entry name" value="YbgC/YbaW"/>
</dbReference>
<evidence type="ECO:0000313" key="4">
    <source>
        <dbReference type="EMBL" id="ADR34036.1"/>
    </source>
</evidence>
<dbReference type="EMBL" id="CP002355">
    <property type="protein sequence ID" value="ADR34036.1"/>
    <property type="molecule type" value="Genomic_DNA"/>
</dbReference>
<keyword evidence="5" id="KW-1185">Reference proteome</keyword>
<dbReference type="HOGENOM" id="CLU_101141_7_1_7"/>
<comment type="similarity">
    <text evidence="1">Belongs to the 4-hydroxybenzoyl-CoA thioesterase family.</text>
</comment>
<dbReference type="PANTHER" id="PTHR31793:SF37">
    <property type="entry name" value="ACYL-COA THIOESTER HYDROLASE YBGC"/>
    <property type="match status" value="1"/>
</dbReference>
<dbReference type="KEGG" id="sku:Sulku_1374"/>
<dbReference type="AlphaFoldDB" id="E4TYP5"/>
<sequence length="123" mass="14211">MQIRVYYEDTDVGGVVYHSNYLNFCERARSQLFFDAGRSPILENGHFVAKHIDAEYLKSAKFADILEVKTTLLEIKNASFTLLQEVFRADEKLFSMKIVLVHIDFSGKMTKIPDREKQFLSAL</sequence>
<organism evidence="4 5">
    <name type="scientific">Sulfuricurvum kujiense (strain ATCC BAA-921 / DSM 16994 / JCM 11577 / YK-1)</name>
    <dbReference type="NCBI Taxonomy" id="709032"/>
    <lineage>
        <taxon>Bacteria</taxon>
        <taxon>Pseudomonadati</taxon>
        <taxon>Campylobacterota</taxon>
        <taxon>Epsilonproteobacteria</taxon>
        <taxon>Campylobacterales</taxon>
        <taxon>Sulfurimonadaceae</taxon>
        <taxon>Sulfuricurvum</taxon>
    </lineage>
</organism>
<gene>
    <name evidence="4" type="ordered locus">Sulku_1374</name>
</gene>
<dbReference type="CDD" id="cd00586">
    <property type="entry name" value="4HBT"/>
    <property type="match status" value="1"/>
</dbReference>
<keyword evidence="2" id="KW-0378">Hydrolase</keyword>
<evidence type="ECO:0000256" key="1">
    <source>
        <dbReference type="ARBA" id="ARBA00005953"/>
    </source>
</evidence>